<dbReference type="Gene3D" id="1.10.287.470">
    <property type="entry name" value="Helix hairpin bin"/>
    <property type="match status" value="1"/>
</dbReference>
<evidence type="ECO:0000313" key="5">
    <source>
        <dbReference type="Proteomes" id="UP001208690"/>
    </source>
</evidence>
<protein>
    <submittedName>
        <fullName evidence="4">Efflux RND transporter periplasmic adaptor subunit</fullName>
    </submittedName>
</protein>
<dbReference type="PANTHER" id="PTHR30469">
    <property type="entry name" value="MULTIDRUG RESISTANCE PROTEIN MDTA"/>
    <property type="match status" value="1"/>
</dbReference>
<accession>A0ABT3BAR1</accession>
<keyword evidence="5" id="KW-1185">Reference proteome</keyword>
<gene>
    <name evidence="4" type="ORF">MUB52_04425</name>
</gene>
<dbReference type="Gene3D" id="2.40.50.100">
    <property type="match status" value="1"/>
</dbReference>
<dbReference type="PANTHER" id="PTHR30469:SF38">
    <property type="entry name" value="HLYD FAMILY SECRETION PROTEIN"/>
    <property type="match status" value="1"/>
</dbReference>
<evidence type="ECO:0000256" key="2">
    <source>
        <dbReference type="SAM" id="Coils"/>
    </source>
</evidence>
<feature type="coiled-coil region" evidence="2">
    <location>
        <begin position="119"/>
        <end position="146"/>
    </location>
</feature>
<feature type="domain" description="Multidrug resistance protein MdtA-like barrel-sandwich hybrid" evidence="3">
    <location>
        <begin position="76"/>
        <end position="257"/>
    </location>
</feature>
<dbReference type="Pfam" id="PF25917">
    <property type="entry name" value="BSH_RND"/>
    <property type="match status" value="1"/>
</dbReference>
<reference evidence="4 5" key="1">
    <citation type="submission" date="2022-04" db="EMBL/GenBank/DDBJ databases">
        <title>Roseobacter sp. WL0113 is a bacterium isolated from neritic sediment.</title>
        <authorList>
            <person name="Wang L."/>
            <person name="He W."/>
            <person name="Zhang D.-F."/>
        </authorList>
    </citation>
    <scope>NUCLEOTIDE SEQUENCE [LARGE SCALE GENOMIC DNA]</scope>
    <source>
        <strain evidence="4 5">WL0113</strain>
    </source>
</reference>
<sequence>MRFLRQSMIGVFLAAVSLGLLVYAAYVVQSAVQARLSDDAPAPPPRERVFAVHLERAEARTITPVMETFGEISSRRTLELRAAVAGRVTALHENFEDAGRVTQGEVLVRIDPSEMQAAVDRLSADLADAEAEIRDARRARDLAGAEQTAAEHQVSLREKAYNRQLDLAGRGVGSTAAVETAELQAAAARATVLARRQDVARAEARVDQAATRLLRQRIALTEARRTLADTAIEAPFSGTLSDTSVVEGRLVSANERLADLIDPNDLEVSFQVSTAQYARLLNPEGGLIDTRVLARLDVAGVDAQATGSLSRVSAGAGDGQTGRRVFARLTHASGFRPGDFVTLEIEEQPLPDVISLPASALGSDSTVLVNGEDNRLEVLAVTLLRRQGDQVLVRGEGLEGRDVVTTRTPLLGPGVSIRVLRQEAVVSAGVPDMLELSEERRARLVAFVKGTEHMPAETKERVLAQLAEREVPAQMVARIESRMGG</sequence>
<dbReference type="SUPFAM" id="SSF111369">
    <property type="entry name" value="HlyD-like secretion proteins"/>
    <property type="match status" value="2"/>
</dbReference>
<evidence type="ECO:0000259" key="3">
    <source>
        <dbReference type="Pfam" id="PF25917"/>
    </source>
</evidence>
<comment type="similarity">
    <text evidence="1">Belongs to the membrane fusion protein (MFP) (TC 8.A.1) family.</text>
</comment>
<evidence type="ECO:0000313" key="4">
    <source>
        <dbReference type="EMBL" id="MCV3270666.1"/>
    </source>
</evidence>
<dbReference type="Gene3D" id="2.40.420.20">
    <property type="match status" value="1"/>
</dbReference>
<dbReference type="Gene3D" id="2.40.30.170">
    <property type="match status" value="1"/>
</dbReference>
<dbReference type="Proteomes" id="UP001208690">
    <property type="component" value="Unassembled WGS sequence"/>
</dbReference>
<dbReference type="RefSeq" id="WP_263842988.1">
    <property type="nucleotide sequence ID" value="NZ_JALIEB010000002.1"/>
</dbReference>
<evidence type="ECO:0000256" key="1">
    <source>
        <dbReference type="ARBA" id="ARBA00009477"/>
    </source>
</evidence>
<keyword evidence="2" id="KW-0175">Coiled coil</keyword>
<name>A0ABT3BAR1_9RHOB</name>
<organism evidence="4 5">
    <name type="scientific">Roseobacter sinensis</name>
    <dbReference type="NCBI Taxonomy" id="2931391"/>
    <lineage>
        <taxon>Bacteria</taxon>
        <taxon>Pseudomonadati</taxon>
        <taxon>Pseudomonadota</taxon>
        <taxon>Alphaproteobacteria</taxon>
        <taxon>Rhodobacterales</taxon>
        <taxon>Roseobacteraceae</taxon>
        <taxon>Roseobacter</taxon>
    </lineage>
</organism>
<dbReference type="InterPro" id="IPR006143">
    <property type="entry name" value="RND_pump_MFP"/>
</dbReference>
<dbReference type="EMBL" id="JALIEB010000002">
    <property type="protein sequence ID" value="MCV3270666.1"/>
    <property type="molecule type" value="Genomic_DNA"/>
</dbReference>
<dbReference type="InterPro" id="IPR058625">
    <property type="entry name" value="MdtA-like_BSH"/>
</dbReference>
<proteinExistence type="inferred from homology"/>
<comment type="caution">
    <text evidence="4">The sequence shown here is derived from an EMBL/GenBank/DDBJ whole genome shotgun (WGS) entry which is preliminary data.</text>
</comment>
<dbReference type="NCBIfam" id="TIGR01730">
    <property type="entry name" value="RND_mfp"/>
    <property type="match status" value="1"/>
</dbReference>